<dbReference type="AlphaFoldDB" id="A0A072VGJ0"/>
<reference evidence="1 3" key="2">
    <citation type="journal article" date="2014" name="BMC Genomics">
        <title>An improved genome release (version Mt4.0) for the model legume Medicago truncatula.</title>
        <authorList>
            <person name="Tang H."/>
            <person name="Krishnakumar V."/>
            <person name="Bidwell S."/>
            <person name="Rosen B."/>
            <person name="Chan A."/>
            <person name="Zhou S."/>
            <person name="Gentzbittel L."/>
            <person name="Childs K.L."/>
            <person name="Yandell M."/>
            <person name="Gundlach H."/>
            <person name="Mayer K.F."/>
            <person name="Schwartz D.C."/>
            <person name="Town C.D."/>
        </authorList>
    </citation>
    <scope>GENOME REANNOTATION</scope>
    <source>
        <strain evidence="1">A17</strain>
        <strain evidence="2 3">cv. Jemalong A17</strain>
    </source>
</reference>
<proteinExistence type="predicted"/>
<evidence type="ECO:0000313" key="1">
    <source>
        <dbReference type="EMBL" id="KEH40558.1"/>
    </source>
</evidence>
<evidence type="ECO:0000313" key="3">
    <source>
        <dbReference type="Proteomes" id="UP000002051"/>
    </source>
</evidence>
<dbReference type="HOGENOM" id="CLU_2593318_0_0_1"/>
<dbReference type="Proteomes" id="UP000002051">
    <property type="component" value="Unassembled WGS sequence"/>
</dbReference>
<dbReference type="EMBL" id="CM001217">
    <property type="protein sequence ID" value="KEH40558.1"/>
    <property type="molecule type" value="Genomic_DNA"/>
</dbReference>
<sequence>MNSAQVTAFQFEICVKNSKSCVLQKSIVNSFPQIRSISIRDKLLFGLKSLKPLRAGGKGMSENSDEVDPFDFNHECAKRI</sequence>
<organism evidence="1 3">
    <name type="scientific">Medicago truncatula</name>
    <name type="common">Barrel medic</name>
    <name type="synonym">Medicago tribuloides</name>
    <dbReference type="NCBI Taxonomy" id="3880"/>
    <lineage>
        <taxon>Eukaryota</taxon>
        <taxon>Viridiplantae</taxon>
        <taxon>Streptophyta</taxon>
        <taxon>Embryophyta</taxon>
        <taxon>Tracheophyta</taxon>
        <taxon>Spermatophyta</taxon>
        <taxon>Magnoliopsida</taxon>
        <taxon>eudicotyledons</taxon>
        <taxon>Gunneridae</taxon>
        <taxon>Pentapetalae</taxon>
        <taxon>rosids</taxon>
        <taxon>fabids</taxon>
        <taxon>Fabales</taxon>
        <taxon>Fabaceae</taxon>
        <taxon>Papilionoideae</taxon>
        <taxon>50 kb inversion clade</taxon>
        <taxon>NPAAA clade</taxon>
        <taxon>Hologalegina</taxon>
        <taxon>IRL clade</taxon>
        <taxon>Trifolieae</taxon>
        <taxon>Medicago</taxon>
    </lineage>
</organism>
<name>A0A072VGJ0_MEDTR</name>
<dbReference type="EnsemblPlants" id="KEH40558">
    <property type="protein sequence ID" value="KEH40558"/>
    <property type="gene ID" value="MTR_1g030870"/>
</dbReference>
<evidence type="ECO:0000313" key="2">
    <source>
        <dbReference type="EnsemblPlants" id="KEH40558"/>
    </source>
</evidence>
<reference evidence="2" key="3">
    <citation type="submission" date="2015-04" db="UniProtKB">
        <authorList>
            <consortium name="EnsemblPlants"/>
        </authorList>
    </citation>
    <scope>IDENTIFICATION</scope>
    <source>
        <strain evidence="2">cv. Jemalong A17</strain>
    </source>
</reference>
<accession>A0A072VGJ0</accession>
<reference evidence="1 3" key="1">
    <citation type="journal article" date="2011" name="Nature">
        <title>The Medicago genome provides insight into the evolution of rhizobial symbioses.</title>
        <authorList>
            <person name="Young N.D."/>
            <person name="Debelle F."/>
            <person name="Oldroyd G.E."/>
            <person name="Geurts R."/>
            <person name="Cannon S.B."/>
            <person name="Udvardi M.K."/>
            <person name="Benedito V.A."/>
            <person name="Mayer K.F."/>
            <person name="Gouzy J."/>
            <person name="Schoof H."/>
            <person name="Van de Peer Y."/>
            <person name="Proost S."/>
            <person name="Cook D.R."/>
            <person name="Meyers B.C."/>
            <person name="Spannagl M."/>
            <person name="Cheung F."/>
            <person name="De Mita S."/>
            <person name="Krishnakumar V."/>
            <person name="Gundlach H."/>
            <person name="Zhou S."/>
            <person name="Mudge J."/>
            <person name="Bharti A.K."/>
            <person name="Murray J.D."/>
            <person name="Naoumkina M.A."/>
            <person name="Rosen B."/>
            <person name="Silverstein K.A."/>
            <person name="Tang H."/>
            <person name="Rombauts S."/>
            <person name="Zhao P.X."/>
            <person name="Zhou P."/>
            <person name="Barbe V."/>
            <person name="Bardou P."/>
            <person name="Bechner M."/>
            <person name="Bellec A."/>
            <person name="Berger A."/>
            <person name="Berges H."/>
            <person name="Bidwell S."/>
            <person name="Bisseling T."/>
            <person name="Choisne N."/>
            <person name="Couloux A."/>
            <person name="Denny R."/>
            <person name="Deshpande S."/>
            <person name="Dai X."/>
            <person name="Doyle J.J."/>
            <person name="Dudez A.M."/>
            <person name="Farmer A.D."/>
            <person name="Fouteau S."/>
            <person name="Franken C."/>
            <person name="Gibelin C."/>
            <person name="Gish J."/>
            <person name="Goldstein S."/>
            <person name="Gonzalez A.J."/>
            <person name="Green P.J."/>
            <person name="Hallab A."/>
            <person name="Hartog M."/>
            <person name="Hua A."/>
            <person name="Humphray S.J."/>
            <person name="Jeong D.H."/>
            <person name="Jing Y."/>
            <person name="Jocker A."/>
            <person name="Kenton S.M."/>
            <person name="Kim D.J."/>
            <person name="Klee K."/>
            <person name="Lai H."/>
            <person name="Lang C."/>
            <person name="Lin S."/>
            <person name="Macmil S.L."/>
            <person name="Magdelenat G."/>
            <person name="Matthews L."/>
            <person name="McCorrison J."/>
            <person name="Monaghan E.L."/>
            <person name="Mun J.H."/>
            <person name="Najar F.Z."/>
            <person name="Nicholson C."/>
            <person name="Noirot C."/>
            <person name="O'Bleness M."/>
            <person name="Paule C.R."/>
            <person name="Poulain J."/>
            <person name="Prion F."/>
            <person name="Qin B."/>
            <person name="Qu C."/>
            <person name="Retzel E.F."/>
            <person name="Riddle C."/>
            <person name="Sallet E."/>
            <person name="Samain S."/>
            <person name="Samson N."/>
            <person name="Sanders I."/>
            <person name="Saurat O."/>
            <person name="Scarpelli C."/>
            <person name="Schiex T."/>
            <person name="Segurens B."/>
            <person name="Severin A.J."/>
            <person name="Sherrier D.J."/>
            <person name="Shi R."/>
            <person name="Sims S."/>
            <person name="Singer S.R."/>
            <person name="Sinharoy S."/>
            <person name="Sterck L."/>
            <person name="Viollet A."/>
            <person name="Wang B.B."/>
            <person name="Wang K."/>
            <person name="Wang M."/>
            <person name="Wang X."/>
            <person name="Warfsmann J."/>
            <person name="Weissenbach J."/>
            <person name="White D.D."/>
            <person name="White J.D."/>
            <person name="Wiley G.B."/>
            <person name="Wincker P."/>
            <person name="Xing Y."/>
            <person name="Yang L."/>
            <person name="Yao Z."/>
            <person name="Ying F."/>
            <person name="Zhai J."/>
            <person name="Zhou L."/>
            <person name="Zuber A."/>
            <person name="Denarie J."/>
            <person name="Dixon R.A."/>
            <person name="May G.D."/>
            <person name="Schwartz D.C."/>
            <person name="Rogers J."/>
            <person name="Quetier F."/>
            <person name="Town C.D."/>
            <person name="Roe B.A."/>
        </authorList>
    </citation>
    <scope>NUCLEOTIDE SEQUENCE [LARGE SCALE GENOMIC DNA]</scope>
    <source>
        <strain evidence="1">A17</strain>
        <strain evidence="2 3">cv. Jemalong A17</strain>
    </source>
</reference>
<gene>
    <name evidence="1" type="ordered locus">MTR_1g030870</name>
</gene>
<protein>
    <submittedName>
        <fullName evidence="1 2">Uncharacterized protein</fullName>
    </submittedName>
</protein>
<keyword evidence="3" id="KW-1185">Reference proteome</keyword>